<proteinExistence type="predicted"/>
<evidence type="ECO:0008006" key="3">
    <source>
        <dbReference type="Google" id="ProtNLM"/>
    </source>
</evidence>
<reference evidence="1 2" key="1">
    <citation type="submission" date="2013-09" db="EMBL/GenBank/DDBJ databases">
        <title>Genome sequencing of Arenimonas composti.</title>
        <authorList>
            <person name="Chen F."/>
            <person name="Wang G."/>
        </authorList>
    </citation>
    <scope>NUCLEOTIDE SEQUENCE [LARGE SCALE GENOMIC DNA]</scope>
    <source>
        <strain evidence="1 2">TR7-09</strain>
    </source>
</reference>
<protein>
    <recommendedName>
        <fullName evidence="3">DUF885 domain-containing protein</fullName>
    </recommendedName>
</protein>
<name>A0A091BFI9_9GAMM</name>
<comment type="caution">
    <text evidence="1">The sequence shown here is derived from an EMBL/GenBank/DDBJ whole genome shotgun (WGS) entry which is preliminary data.</text>
</comment>
<evidence type="ECO:0000313" key="1">
    <source>
        <dbReference type="EMBL" id="KFN50486.1"/>
    </source>
</evidence>
<dbReference type="AlphaFoldDB" id="A0A091BFI9"/>
<dbReference type="Proteomes" id="UP000029391">
    <property type="component" value="Unassembled WGS sequence"/>
</dbReference>
<keyword evidence="2" id="KW-1185">Reference proteome</keyword>
<dbReference type="eggNOG" id="COG4805">
    <property type="taxonomic scope" value="Bacteria"/>
</dbReference>
<dbReference type="InterPro" id="IPR010281">
    <property type="entry name" value="DUF885"/>
</dbReference>
<accession>A0A091BFI9</accession>
<organism evidence="1 2">
    <name type="scientific">Arenimonas composti TR7-09 = DSM 18010</name>
    <dbReference type="NCBI Taxonomy" id="1121013"/>
    <lineage>
        <taxon>Bacteria</taxon>
        <taxon>Pseudomonadati</taxon>
        <taxon>Pseudomonadota</taxon>
        <taxon>Gammaproteobacteria</taxon>
        <taxon>Lysobacterales</taxon>
        <taxon>Lysobacteraceae</taxon>
        <taxon>Arenimonas</taxon>
    </lineage>
</organism>
<dbReference type="RefSeq" id="WP_051239450.1">
    <property type="nucleotide sequence ID" value="NZ_AUFF01000001.1"/>
</dbReference>
<dbReference type="PANTHER" id="PTHR33361">
    <property type="entry name" value="GLR0591 PROTEIN"/>
    <property type="match status" value="1"/>
</dbReference>
<sequence>MRILRWTLAFAFLAALGLALHTAYLRPLKIEWFFERVFIEYALDDPELLSSLGLLPAWANWSNDELTDRSPEQMRRLQAKLRDDLATLRAYDRASLDEGTQLSYDVLEYFLQVQADGERFALHDYPLNQLFGIQNGFPTFMATEHRVAGAGDARDYVARLRKAPQLVHQVLRGLAEREAAGIVPPTFVVEKVLAEMQAFVATPAKENVLYTAFAGKLATLPAGELDADAANALLAEAEAAITGDVYPAFARWIDYYAALLPKTTGNHGVWALPDGGAYYAWAVRLHTSTDMTPAQIHQMGLDEVARIEAQMHAILVGEGLEEGSIGERVQLIARRPDQLYPDTDEGRAQIIADFSAIIADIDGGLGDVFNVRPQAGVRVERVPAFREKTAPGAYYSTPAMDGSRPGVFYINLRNTAEVARFGMRTLAYHEAIPGHHFQSTIQQELTGVPTFRKVLPFTAFSEGWGLYAERLAWEIGYQQHPLDDLGRLQAEMFRAVRLVVDTGLHDKRWTREQAIAYMLEKTGMPETDVVAEIERYLVMPGQALAYKVGMNRILELREKARAALGPKFDIREFHDLVLTGGDLPLALLERRVDAWIGRKAAE</sequence>
<evidence type="ECO:0000313" key="2">
    <source>
        <dbReference type="Proteomes" id="UP000029391"/>
    </source>
</evidence>
<dbReference type="EMBL" id="AWXU01000020">
    <property type="protein sequence ID" value="KFN50486.1"/>
    <property type="molecule type" value="Genomic_DNA"/>
</dbReference>
<dbReference type="Pfam" id="PF05960">
    <property type="entry name" value="DUF885"/>
    <property type="match status" value="1"/>
</dbReference>
<dbReference type="PANTHER" id="PTHR33361:SF2">
    <property type="entry name" value="DUF885 DOMAIN-CONTAINING PROTEIN"/>
    <property type="match status" value="1"/>
</dbReference>
<gene>
    <name evidence="1" type="ORF">P873_07430</name>
</gene>
<dbReference type="STRING" id="1121013.GCA_000426365_00814"/>